<feature type="region of interest" description="Disordered" evidence="1">
    <location>
        <begin position="11"/>
        <end position="69"/>
    </location>
</feature>
<accession>A0A6J4NSE6</accession>
<dbReference type="AlphaFoldDB" id="A0A6J4NSE6"/>
<evidence type="ECO:0000313" key="2">
    <source>
        <dbReference type="EMBL" id="CAA9396446.1"/>
    </source>
</evidence>
<dbReference type="EMBL" id="CADCUU010000105">
    <property type="protein sequence ID" value="CAA9396446.1"/>
    <property type="molecule type" value="Genomic_DNA"/>
</dbReference>
<reference evidence="2" key="1">
    <citation type="submission" date="2020-02" db="EMBL/GenBank/DDBJ databases">
        <authorList>
            <person name="Meier V. D."/>
        </authorList>
    </citation>
    <scope>NUCLEOTIDE SEQUENCE</scope>
    <source>
        <strain evidence="2">AVDCRST_MAG15</strain>
    </source>
</reference>
<feature type="non-terminal residue" evidence="2">
    <location>
        <position position="69"/>
    </location>
</feature>
<evidence type="ECO:0000256" key="1">
    <source>
        <dbReference type="SAM" id="MobiDB-lite"/>
    </source>
</evidence>
<proteinExistence type="predicted"/>
<feature type="non-terminal residue" evidence="2">
    <location>
        <position position="1"/>
    </location>
</feature>
<name>A0A6J4NSE6_9RHOB</name>
<organism evidence="2">
    <name type="scientific">uncultured Rubellimicrobium sp</name>
    <dbReference type="NCBI Taxonomy" id="543078"/>
    <lineage>
        <taxon>Bacteria</taxon>
        <taxon>Pseudomonadati</taxon>
        <taxon>Pseudomonadota</taxon>
        <taxon>Alphaproteobacteria</taxon>
        <taxon>Rhodobacterales</taxon>
        <taxon>Roseobacteraceae</taxon>
        <taxon>Rubellimicrobium</taxon>
        <taxon>environmental samples</taxon>
    </lineage>
</organism>
<sequence length="69" mass="7178">CYRISACPACCSSASSCSCCSGRARSRPSWARSAKASPPSRRAWTTAAARSRTRAPWPSATSPPQASAS</sequence>
<protein>
    <submittedName>
        <fullName evidence="2">Twin-arginine translocation protein TatA</fullName>
    </submittedName>
</protein>
<gene>
    <name evidence="2" type="ORF">AVDCRST_MAG15-751</name>
</gene>